<evidence type="ECO:0000313" key="1">
    <source>
        <dbReference type="EMBL" id="ABO67769.1"/>
    </source>
</evidence>
<dbReference type="InterPro" id="IPR025617">
    <property type="entry name" value="YqzL"/>
</dbReference>
<dbReference type="eggNOG" id="ENOG502ZHDY">
    <property type="taxonomic scope" value="Bacteria"/>
</dbReference>
<dbReference type="HOGENOM" id="CLU_208866_0_0_9"/>
<accession>A4IR15</accession>
<dbReference type="AlphaFoldDB" id="A4IR15"/>
<proteinExistence type="predicted"/>
<organism evidence="1 2">
    <name type="scientific">Geobacillus thermodenitrificans (strain NG80-2)</name>
    <dbReference type="NCBI Taxonomy" id="420246"/>
    <lineage>
        <taxon>Bacteria</taxon>
        <taxon>Bacillati</taxon>
        <taxon>Bacillota</taxon>
        <taxon>Bacilli</taxon>
        <taxon>Bacillales</taxon>
        <taxon>Anoxybacillaceae</taxon>
        <taxon>Geobacillus</taxon>
    </lineage>
</organism>
<reference evidence="1 2" key="1">
    <citation type="journal article" date="2007" name="Proc. Natl. Acad. Sci. U.S.A.">
        <title>Genome and proteome of long-chain alkane degrading Geobacillus thermodenitrificans NG80-2 isolated from a deep-subsurface oil reservoir.</title>
        <authorList>
            <person name="Feng L."/>
            <person name="Wang W."/>
            <person name="Cheng J."/>
            <person name="Ren Y."/>
            <person name="Zhao G."/>
            <person name="Gao C."/>
            <person name="Tang Y."/>
            <person name="Liu X."/>
            <person name="Han W."/>
            <person name="Peng X."/>
            <person name="Liu R."/>
            <person name="Wang L."/>
        </authorList>
    </citation>
    <scope>NUCLEOTIDE SEQUENCE [LARGE SCALE GENOMIC DNA]</scope>
    <source>
        <strain evidence="1 2">NG80-2</strain>
    </source>
</reference>
<evidence type="ECO:0000313" key="2">
    <source>
        <dbReference type="Proteomes" id="UP000001578"/>
    </source>
</evidence>
<name>A4IR15_GEOTN</name>
<evidence type="ECO:0008006" key="3">
    <source>
        <dbReference type="Google" id="ProtNLM"/>
    </source>
</evidence>
<dbReference type="Pfam" id="PF14006">
    <property type="entry name" value="YqzL"/>
    <property type="match status" value="1"/>
</dbReference>
<dbReference type="KEGG" id="gtn:GTNG_2424"/>
<dbReference type="Proteomes" id="UP000001578">
    <property type="component" value="Chromosome"/>
</dbReference>
<dbReference type="EMBL" id="CP000557">
    <property type="protein sequence ID" value="ABO67769.1"/>
    <property type="molecule type" value="Genomic_DNA"/>
</dbReference>
<protein>
    <recommendedName>
        <fullName evidence="3">YqzL-like protein</fullName>
    </recommendedName>
</protein>
<sequence length="57" mass="6721">MPAGGKRCHSMLEFTWKLFSQTGNIDTYLLFKELEREQRFNGKEQNAEQEEIDQPIS</sequence>
<gene>
    <name evidence="1" type="ordered locus">GTNG_2424</name>
</gene>